<keyword evidence="2" id="KW-1185">Reference proteome</keyword>
<dbReference type="STRING" id="220668.lp_3336"/>
<accession>F9UTL1</accession>
<dbReference type="AlphaFoldDB" id="F9UTL1"/>
<reference evidence="1 2" key="3">
    <citation type="journal article" date="2012" name="J. Bacteriol.">
        <title>Complete resequencing and reannotation of the Lactobacillus plantarum WCFS1 genome.</title>
        <authorList>
            <person name="Siezen R.J."/>
            <person name="Francke C."/>
            <person name="Renckens B."/>
            <person name="Boekhorst J."/>
            <person name="Wels M."/>
            <person name="Kleerebezem M."/>
            <person name="van Hijum S.A.F.T."/>
        </authorList>
    </citation>
    <scope>NUCLEOTIDE SEQUENCE [LARGE SCALE GENOMIC DNA]</scope>
    <source>
        <strain evidence="2">ATCC BAA-793 / NCIMB 8826 / WCFS1</strain>
    </source>
</reference>
<evidence type="ECO:0000313" key="2">
    <source>
        <dbReference type="Proteomes" id="UP000000432"/>
    </source>
</evidence>
<reference key="2">
    <citation type="submission" date="2011-06" db="EMBL/GenBank/DDBJ databases">
        <title>Complete resequencing and reannotation of the Lactobacillus plantarum WCFS1 genome.</title>
        <authorList>
            <person name="Siezen R.J."/>
            <person name="Francke C."/>
            <person name="Renckens B."/>
            <person name="Boekhorst J."/>
            <person name="Wels M."/>
            <person name="Kleerebezem M."/>
            <person name="van Hijum S.A.F.T."/>
        </authorList>
    </citation>
    <scope>NUCLEOTIDE SEQUENCE</scope>
    <source>
        <strain>WCFS1</strain>
    </source>
</reference>
<gene>
    <name evidence="1" type="ordered locus">lp_3336</name>
</gene>
<dbReference type="HOGENOM" id="CLU_3253319_0_0_9"/>
<name>F9UTL1_LACPL</name>
<sequence>MADEVVVINVAGYIGERTRQEIGYAQRQHKRIRYYAVTENEH</sequence>
<dbReference type="Proteomes" id="UP000000432">
    <property type="component" value="Chromosome"/>
</dbReference>
<dbReference type="EnsemblBacteria" id="CCC80329">
    <property type="protein sequence ID" value="CCC80329"/>
    <property type="gene ID" value="lp_3336"/>
</dbReference>
<dbReference type="EMBL" id="AL935263">
    <property type="protein sequence ID" value="CCC80329.1"/>
    <property type="molecule type" value="Genomic_DNA"/>
</dbReference>
<dbReference type="KEGG" id="lpl:lp_3336"/>
<organism evidence="1 2">
    <name type="scientific">Lactiplantibacillus plantarum (strain ATCC BAA-793 / NCIMB 8826 / WCFS1)</name>
    <name type="common">Lactobacillus plantarum</name>
    <dbReference type="NCBI Taxonomy" id="220668"/>
    <lineage>
        <taxon>Bacteria</taxon>
        <taxon>Bacillati</taxon>
        <taxon>Bacillota</taxon>
        <taxon>Bacilli</taxon>
        <taxon>Lactobacillales</taxon>
        <taxon>Lactobacillaceae</taxon>
        <taxon>Lactiplantibacillus</taxon>
    </lineage>
</organism>
<proteinExistence type="predicted"/>
<protein>
    <submittedName>
        <fullName evidence="1">Uncharacterized protein</fullName>
    </submittedName>
</protein>
<reference evidence="1 2" key="1">
    <citation type="journal article" date="2003" name="Proc. Natl. Acad. Sci. U.S.A.">
        <title>Complete genome sequence of Lactobacillus plantarum WCFS1.</title>
        <authorList>
            <person name="Kleerebezem M."/>
            <person name="Boekhorst J."/>
            <person name="van Kranenburg R."/>
            <person name="Molenaar D."/>
            <person name="Kuipers O.P."/>
            <person name="Leer R."/>
            <person name="Tarchini R."/>
            <person name="Peters S.A."/>
            <person name="Sandbrink H.M."/>
            <person name="Fiers M.W."/>
            <person name="Stiekema W."/>
            <person name="Lankhorst R.M."/>
            <person name="Bron P.A."/>
            <person name="Hoffer S.M."/>
            <person name="Groot M.N."/>
            <person name="Kerkhoven R."/>
            <person name="de Vries M."/>
            <person name="Ursing B."/>
            <person name="de Vos W.M."/>
            <person name="Siezen R.J."/>
        </authorList>
    </citation>
    <scope>NUCLEOTIDE SEQUENCE [LARGE SCALE GENOMIC DNA]</scope>
    <source>
        <strain evidence="2">ATCC BAA-793 / NCIMB 8826 / WCFS1</strain>
    </source>
</reference>
<evidence type="ECO:0000313" key="1">
    <source>
        <dbReference type="EMBL" id="CCC80329.1"/>
    </source>
</evidence>